<dbReference type="AlphaFoldDB" id="A0A2H0K8A0"/>
<protein>
    <submittedName>
        <fullName evidence="1">Uncharacterized protein</fullName>
    </submittedName>
</protein>
<gene>
    <name evidence="1" type="ORF">COV95_02185</name>
</gene>
<evidence type="ECO:0000313" key="2">
    <source>
        <dbReference type="Proteomes" id="UP000229834"/>
    </source>
</evidence>
<comment type="caution">
    <text evidence="1">The sequence shown here is derived from an EMBL/GenBank/DDBJ whole genome shotgun (WGS) entry which is preliminary data.</text>
</comment>
<accession>A0A2H0K8A0</accession>
<dbReference type="EMBL" id="PCVC01000063">
    <property type="protein sequence ID" value="PIQ66803.1"/>
    <property type="molecule type" value="Genomic_DNA"/>
</dbReference>
<name>A0A2H0K8A0_9BACT</name>
<reference evidence="1 2" key="1">
    <citation type="submission" date="2017-09" db="EMBL/GenBank/DDBJ databases">
        <title>Depth-based differentiation of microbial function through sediment-hosted aquifers and enrichment of novel symbionts in the deep terrestrial subsurface.</title>
        <authorList>
            <person name="Probst A.J."/>
            <person name="Ladd B."/>
            <person name="Jarett J.K."/>
            <person name="Geller-Mcgrath D.E."/>
            <person name="Sieber C.M."/>
            <person name="Emerson J.B."/>
            <person name="Anantharaman K."/>
            <person name="Thomas B.C."/>
            <person name="Malmstrom R."/>
            <person name="Stieglmeier M."/>
            <person name="Klingl A."/>
            <person name="Woyke T."/>
            <person name="Ryan C.M."/>
            <person name="Banfield J.F."/>
        </authorList>
    </citation>
    <scope>NUCLEOTIDE SEQUENCE [LARGE SCALE GENOMIC DNA]</scope>
    <source>
        <strain evidence="1">CG11_big_fil_rev_8_21_14_0_20_40_24</strain>
    </source>
</reference>
<organism evidence="1 2">
    <name type="scientific">Candidatus Zambryskibacteria bacterium CG11_big_fil_rev_8_21_14_0_20_40_24</name>
    <dbReference type="NCBI Taxonomy" id="1975116"/>
    <lineage>
        <taxon>Bacteria</taxon>
        <taxon>Candidatus Zambryskiibacteriota</taxon>
    </lineage>
</organism>
<sequence>MCSSEDSQGGDTLTRYRKRRLELMALSTEELQLKYNDFLFTRYEAMVLGVVDGRDEHSTVPPLDSDENVIHELLRERRLAQMF</sequence>
<proteinExistence type="predicted"/>
<dbReference type="Proteomes" id="UP000229834">
    <property type="component" value="Unassembled WGS sequence"/>
</dbReference>
<evidence type="ECO:0000313" key="1">
    <source>
        <dbReference type="EMBL" id="PIQ66803.1"/>
    </source>
</evidence>